<dbReference type="PRINTS" id="PR00125">
    <property type="entry name" value="ATPASEDELTA"/>
</dbReference>
<evidence type="ECO:0000256" key="6">
    <source>
        <dbReference type="ARBA" id="ARBA00023310"/>
    </source>
</evidence>
<keyword evidence="7" id="KW-1003">Cell membrane</keyword>
<evidence type="ECO:0000256" key="2">
    <source>
        <dbReference type="ARBA" id="ARBA00022448"/>
    </source>
</evidence>
<evidence type="ECO:0000256" key="4">
    <source>
        <dbReference type="ARBA" id="ARBA00023065"/>
    </source>
</evidence>
<comment type="function">
    <text evidence="7">F(1)F(0) ATP synthase produces ATP from ADP in the presence of a proton or sodium gradient. F-type ATPases consist of two structural domains, F(1) containing the extramembraneous catalytic core and F(0) containing the membrane proton channel, linked together by a central stalk and a peripheral stalk. During catalysis, ATP synthesis in the catalytic domain of F(1) is coupled via a rotary mechanism of the central stalk subunits to proton translocation.</text>
</comment>
<proteinExistence type="inferred from homology"/>
<keyword evidence="3 7" id="KW-0375">Hydrogen ion transport</keyword>
<organism evidence="8 9">
    <name type="scientific">Aureibaculum marinum</name>
    <dbReference type="NCBI Taxonomy" id="2487930"/>
    <lineage>
        <taxon>Bacteria</taxon>
        <taxon>Pseudomonadati</taxon>
        <taxon>Bacteroidota</taxon>
        <taxon>Flavobacteriia</taxon>
        <taxon>Flavobacteriales</taxon>
        <taxon>Flavobacteriaceae</taxon>
        <taxon>Aureibaculum</taxon>
    </lineage>
</organism>
<gene>
    <name evidence="7 8" type="primary">atpH</name>
    <name evidence="8" type="ORF">EGM88_12985</name>
</gene>
<dbReference type="InterPro" id="IPR000711">
    <property type="entry name" value="ATPase_OSCP/dsu"/>
</dbReference>
<dbReference type="PROSITE" id="PS00389">
    <property type="entry name" value="ATPASE_DELTA"/>
    <property type="match status" value="1"/>
</dbReference>
<protein>
    <recommendedName>
        <fullName evidence="7">ATP synthase subunit delta</fullName>
    </recommendedName>
    <alternativeName>
        <fullName evidence="7">ATP synthase F(1) sector subunit delta</fullName>
    </alternativeName>
    <alternativeName>
        <fullName evidence="7">F-type ATPase subunit delta</fullName>
        <shortName evidence="7">F-ATPase subunit delta</shortName>
    </alternativeName>
</protein>
<dbReference type="OrthoDB" id="9802471at2"/>
<dbReference type="RefSeq" id="WP_123898850.1">
    <property type="nucleotide sequence ID" value="NZ_RPFJ01000030.1"/>
</dbReference>
<dbReference type="SUPFAM" id="SSF47928">
    <property type="entry name" value="N-terminal domain of the delta subunit of the F1F0-ATP synthase"/>
    <property type="match status" value="1"/>
</dbReference>
<keyword evidence="6 7" id="KW-0066">ATP synthesis</keyword>
<name>A0A3N4NB83_9FLAO</name>
<keyword evidence="4 7" id="KW-0406">Ion transport</keyword>
<dbReference type="Pfam" id="PF00213">
    <property type="entry name" value="OSCP"/>
    <property type="match status" value="1"/>
</dbReference>
<comment type="subcellular location">
    <subcellularLocation>
        <location evidence="7">Cell membrane</location>
        <topology evidence="7">Peripheral membrane protein</topology>
    </subcellularLocation>
    <subcellularLocation>
        <location evidence="1">Membrane</location>
    </subcellularLocation>
</comment>
<evidence type="ECO:0000313" key="9">
    <source>
        <dbReference type="Proteomes" id="UP000270856"/>
    </source>
</evidence>
<dbReference type="GO" id="GO:0005886">
    <property type="term" value="C:plasma membrane"/>
    <property type="evidence" value="ECO:0007669"/>
    <property type="project" value="UniProtKB-SubCell"/>
</dbReference>
<accession>A0A3N4NB83</accession>
<dbReference type="EMBL" id="RPFJ01000030">
    <property type="protein sequence ID" value="RPD93411.1"/>
    <property type="molecule type" value="Genomic_DNA"/>
</dbReference>
<dbReference type="Proteomes" id="UP000270856">
    <property type="component" value="Unassembled WGS sequence"/>
</dbReference>
<keyword evidence="8" id="KW-0378">Hydrolase</keyword>
<evidence type="ECO:0000313" key="8">
    <source>
        <dbReference type="EMBL" id="RPD93411.1"/>
    </source>
</evidence>
<sequence>MKHSRAALRYAKAVLSLSLDLNTADKVNEDMKSISTTIAGSKELEIMLSSPVIKTKVKKSALLAVFKNLNNTTIGLIDQLIENKRLPLLANIAKQYGIIYNYHIGTQVAKVTTAIPLTEALEKKVLAKVKEMIGKTVDLEKIVDPSIIGGFILRVGDKQFDASISGKIKNLRREFEANHYVKKI</sequence>
<dbReference type="InterPro" id="IPR020781">
    <property type="entry name" value="ATPase_OSCP/d_CS"/>
</dbReference>
<dbReference type="AlphaFoldDB" id="A0A3N4NB83"/>
<evidence type="ECO:0000256" key="5">
    <source>
        <dbReference type="ARBA" id="ARBA00023136"/>
    </source>
</evidence>
<dbReference type="GO" id="GO:0016787">
    <property type="term" value="F:hydrolase activity"/>
    <property type="evidence" value="ECO:0007669"/>
    <property type="project" value="UniProtKB-KW"/>
</dbReference>
<evidence type="ECO:0000256" key="3">
    <source>
        <dbReference type="ARBA" id="ARBA00022781"/>
    </source>
</evidence>
<keyword evidence="9" id="KW-1185">Reference proteome</keyword>
<evidence type="ECO:0000256" key="7">
    <source>
        <dbReference type="HAMAP-Rule" id="MF_01416"/>
    </source>
</evidence>
<keyword evidence="5 7" id="KW-0472">Membrane</keyword>
<dbReference type="GO" id="GO:0046933">
    <property type="term" value="F:proton-transporting ATP synthase activity, rotational mechanism"/>
    <property type="evidence" value="ECO:0007669"/>
    <property type="project" value="UniProtKB-UniRule"/>
</dbReference>
<dbReference type="NCBIfam" id="TIGR01145">
    <property type="entry name" value="ATP_synt_delta"/>
    <property type="match status" value="1"/>
</dbReference>
<dbReference type="GO" id="GO:0045259">
    <property type="term" value="C:proton-transporting ATP synthase complex"/>
    <property type="evidence" value="ECO:0007669"/>
    <property type="project" value="UniProtKB-KW"/>
</dbReference>
<evidence type="ECO:0000256" key="1">
    <source>
        <dbReference type="ARBA" id="ARBA00004370"/>
    </source>
</evidence>
<keyword evidence="2 7" id="KW-0813">Transport</keyword>
<keyword evidence="7" id="KW-0139">CF(1)</keyword>
<dbReference type="Gene3D" id="1.10.520.20">
    <property type="entry name" value="N-terminal domain of the delta subunit of the F1F0-ATP synthase"/>
    <property type="match status" value="1"/>
</dbReference>
<comment type="similarity">
    <text evidence="7">Belongs to the ATPase delta chain family.</text>
</comment>
<reference evidence="8 9" key="1">
    <citation type="submission" date="2018-11" db="EMBL/GenBank/DDBJ databases">
        <title>Aureibaculum marinum gen. nov., sp. nov., a member of the family Flavobacteriaceae isolated from the Bohai Sea.</title>
        <authorList>
            <person name="Ji X."/>
        </authorList>
    </citation>
    <scope>NUCLEOTIDE SEQUENCE [LARGE SCALE GENOMIC DNA]</scope>
    <source>
        <strain evidence="8 9">BH-SD17</strain>
    </source>
</reference>
<comment type="function">
    <text evidence="7">This protein is part of the stalk that links CF(0) to CF(1). It either transmits conformational changes from CF(0) to CF(1) or is implicated in proton conduction.</text>
</comment>
<dbReference type="HAMAP" id="MF_01416">
    <property type="entry name" value="ATP_synth_delta_bact"/>
    <property type="match status" value="1"/>
</dbReference>
<dbReference type="InterPro" id="IPR026015">
    <property type="entry name" value="ATP_synth_OSCP/delta_N_sf"/>
</dbReference>
<comment type="caution">
    <text evidence="8">The sequence shown here is derived from an EMBL/GenBank/DDBJ whole genome shotgun (WGS) entry which is preliminary data.</text>
</comment>
<dbReference type="PANTHER" id="PTHR11910">
    <property type="entry name" value="ATP SYNTHASE DELTA CHAIN"/>
    <property type="match status" value="1"/>
</dbReference>